<proteinExistence type="predicted"/>
<protein>
    <submittedName>
        <fullName evidence="1">Uncharacterized protein</fullName>
    </submittedName>
</protein>
<accession>A0ACB8BHN7</accession>
<organism evidence="1 2">
    <name type="scientific">Leucogyrophana mollusca</name>
    <dbReference type="NCBI Taxonomy" id="85980"/>
    <lineage>
        <taxon>Eukaryota</taxon>
        <taxon>Fungi</taxon>
        <taxon>Dikarya</taxon>
        <taxon>Basidiomycota</taxon>
        <taxon>Agaricomycotina</taxon>
        <taxon>Agaricomycetes</taxon>
        <taxon>Agaricomycetidae</taxon>
        <taxon>Boletales</taxon>
        <taxon>Boletales incertae sedis</taxon>
        <taxon>Leucogyrophana</taxon>
    </lineage>
</organism>
<reference evidence="1" key="1">
    <citation type="journal article" date="2021" name="New Phytol.">
        <title>Evolutionary innovations through gain and loss of genes in the ectomycorrhizal Boletales.</title>
        <authorList>
            <person name="Wu G."/>
            <person name="Miyauchi S."/>
            <person name="Morin E."/>
            <person name="Kuo A."/>
            <person name="Drula E."/>
            <person name="Varga T."/>
            <person name="Kohler A."/>
            <person name="Feng B."/>
            <person name="Cao Y."/>
            <person name="Lipzen A."/>
            <person name="Daum C."/>
            <person name="Hundley H."/>
            <person name="Pangilinan J."/>
            <person name="Johnson J."/>
            <person name="Barry K."/>
            <person name="LaButti K."/>
            <person name="Ng V."/>
            <person name="Ahrendt S."/>
            <person name="Min B."/>
            <person name="Choi I.G."/>
            <person name="Park H."/>
            <person name="Plett J.M."/>
            <person name="Magnuson J."/>
            <person name="Spatafora J.W."/>
            <person name="Nagy L.G."/>
            <person name="Henrissat B."/>
            <person name="Grigoriev I.V."/>
            <person name="Yang Z.L."/>
            <person name="Xu J."/>
            <person name="Martin F.M."/>
        </authorList>
    </citation>
    <scope>NUCLEOTIDE SEQUENCE</scope>
    <source>
        <strain evidence="1">KUC20120723A-06</strain>
    </source>
</reference>
<comment type="caution">
    <text evidence="1">The sequence shown here is derived from an EMBL/GenBank/DDBJ whole genome shotgun (WGS) entry which is preliminary data.</text>
</comment>
<dbReference type="EMBL" id="MU266409">
    <property type="protein sequence ID" value="KAH7925089.1"/>
    <property type="molecule type" value="Genomic_DNA"/>
</dbReference>
<evidence type="ECO:0000313" key="2">
    <source>
        <dbReference type="Proteomes" id="UP000790709"/>
    </source>
</evidence>
<dbReference type="Proteomes" id="UP000790709">
    <property type="component" value="Unassembled WGS sequence"/>
</dbReference>
<gene>
    <name evidence="1" type="ORF">BV22DRAFT_1034408</name>
</gene>
<name>A0ACB8BHN7_9AGAM</name>
<evidence type="ECO:0000313" key="1">
    <source>
        <dbReference type="EMBL" id="KAH7925089.1"/>
    </source>
</evidence>
<sequence>MLEVEDWTQSSQALKRRAAPRRVSALSDPGTAHEGRVVPVVPEPPSIPPGPPQAEVEDSFTVTHPPTSHLFPARARANSTPAAGPSSLSRLLAQANPESSLETIPPSREESPPPTTSAPPPPSPKQPSPTPHNHVPNVPSPLRPGSRASRGSTSSRFSSARLPALGTASSSPAVVKAVATTAVAEHSLPSPSSSMQDTITSGGPPSPQGSISEGMSSIFLNRRRTTSYHVPRSSPLSPGHSGTPPTASSTLASFASSWGVPFGRKKKPEIPEGSDGAPTIGDPPGGGEVSATASEMLRRF</sequence>
<keyword evidence="2" id="KW-1185">Reference proteome</keyword>